<evidence type="ECO:0000313" key="17">
    <source>
        <dbReference type="EMBL" id="CAH1646657.1"/>
    </source>
</evidence>
<dbReference type="EC" id="7.6.2.2" evidence="3"/>
<evidence type="ECO:0000256" key="11">
    <source>
        <dbReference type="ARBA" id="ARBA00023136"/>
    </source>
</evidence>
<evidence type="ECO:0000313" key="18">
    <source>
        <dbReference type="Proteomes" id="UP001153321"/>
    </source>
</evidence>
<dbReference type="CDD" id="cd03250">
    <property type="entry name" value="ABCC_MRP_domain1"/>
    <property type="match status" value="1"/>
</dbReference>
<evidence type="ECO:0000256" key="5">
    <source>
        <dbReference type="ARBA" id="ARBA00022692"/>
    </source>
</evidence>
<feature type="transmembrane region" description="Helical" evidence="14">
    <location>
        <begin position="28"/>
        <end position="51"/>
    </location>
</feature>
<evidence type="ECO:0000256" key="14">
    <source>
        <dbReference type="SAM" id="Phobius"/>
    </source>
</evidence>
<dbReference type="InterPro" id="IPR003593">
    <property type="entry name" value="AAA+_ATPase"/>
</dbReference>
<organism evidence="17 18">
    <name type="scientific">Spodoptera littoralis</name>
    <name type="common">Egyptian cotton leafworm</name>
    <dbReference type="NCBI Taxonomy" id="7109"/>
    <lineage>
        <taxon>Eukaryota</taxon>
        <taxon>Metazoa</taxon>
        <taxon>Ecdysozoa</taxon>
        <taxon>Arthropoda</taxon>
        <taxon>Hexapoda</taxon>
        <taxon>Insecta</taxon>
        <taxon>Pterygota</taxon>
        <taxon>Neoptera</taxon>
        <taxon>Endopterygota</taxon>
        <taxon>Lepidoptera</taxon>
        <taxon>Glossata</taxon>
        <taxon>Ditrysia</taxon>
        <taxon>Noctuoidea</taxon>
        <taxon>Noctuidae</taxon>
        <taxon>Amphipyrinae</taxon>
        <taxon>Spodoptera</taxon>
    </lineage>
</organism>
<evidence type="ECO:0000259" key="16">
    <source>
        <dbReference type="PROSITE" id="PS50929"/>
    </source>
</evidence>
<keyword evidence="4" id="KW-0813">Transport</keyword>
<dbReference type="SMART" id="SM00382">
    <property type="entry name" value="AAA"/>
    <property type="match status" value="2"/>
</dbReference>
<protein>
    <recommendedName>
        <fullName evidence="3">ABC-type xenobiotic transporter</fullName>
        <ecNumber evidence="3">7.6.2.2</ecNumber>
    </recommendedName>
</protein>
<feature type="transmembrane region" description="Helical" evidence="14">
    <location>
        <begin position="949"/>
        <end position="968"/>
    </location>
</feature>
<dbReference type="FunFam" id="3.40.50.300:FF:000973">
    <property type="entry name" value="Multidrug resistance-associated protein 4"/>
    <property type="match status" value="1"/>
</dbReference>
<dbReference type="PROSITE" id="PS00211">
    <property type="entry name" value="ABC_TRANSPORTER_1"/>
    <property type="match status" value="1"/>
</dbReference>
<feature type="transmembrane region" description="Helical" evidence="14">
    <location>
        <begin position="250"/>
        <end position="269"/>
    </location>
</feature>
<feature type="transmembrane region" description="Helical" evidence="14">
    <location>
        <begin position="830"/>
        <end position="847"/>
    </location>
</feature>
<dbReference type="InterPro" id="IPR017871">
    <property type="entry name" value="ABC_transporter-like_CS"/>
</dbReference>
<keyword evidence="10 14" id="KW-1133">Transmembrane helix</keyword>
<feature type="transmembrane region" description="Helical" evidence="14">
    <location>
        <begin position="106"/>
        <end position="124"/>
    </location>
</feature>
<dbReference type="Pfam" id="PF00664">
    <property type="entry name" value="ABC_membrane"/>
    <property type="match status" value="2"/>
</dbReference>
<evidence type="ECO:0000256" key="7">
    <source>
        <dbReference type="ARBA" id="ARBA00022741"/>
    </source>
</evidence>
<name>A0A9P0IIQ0_SPOLI</name>
<proteinExistence type="inferred from homology"/>
<dbReference type="Pfam" id="PF00005">
    <property type="entry name" value="ABC_tran"/>
    <property type="match status" value="2"/>
</dbReference>
<dbReference type="SUPFAM" id="SSF52540">
    <property type="entry name" value="P-loop containing nucleoside triphosphate hydrolases"/>
    <property type="match status" value="2"/>
</dbReference>
<dbReference type="FunFam" id="3.40.50.300:FF:000630">
    <property type="entry name" value="ATP-binding cassette (ABC) transporter, putative"/>
    <property type="match status" value="1"/>
</dbReference>
<dbReference type="PANTHER" id="PTHR24223:SF330">
    <property type="entry name" value="ATP-BINDING CASSETTE SUB-FAMILY C MEMBER 10"/>
    <property type="match status" value="1"/>
</dbReference>
<evidence type="ECO:0000256" key="1">
    <source>
        <dbReference type="ARBA" id="ARBA00004370"/>
    </source>
</evidence>
<dbReference type="PROSITE" id="PS50929">
    <property type="entry name" value="ABC_TM1F"/>
    <property type="match status" value="2"/>
</dbReference>
<feature type="transmembrane region" description="Helical" evidence="14">
    <location>
        <begin position="805"/>
        <end position="824"/>
    </location>
</feature>
<dbReference type="GO" id="GO:0016887">
    <property type="term" value="F:ATP hydrolysis activity"/>
    <property type="evidence" value="ECO:0007669"/>
    <property type="project" value="InterPro"/>
</dbReference>
<feature type="region of interest" description="Disordered" evidence="13">
    <location>
        <begin position="569"/>
        <end position="597"/>
    </location>
</feature>
<feature type="compositionally biased region" description="Polar residues" evidence="13">
    <location>
        <begin position="585"/>
        <end position="594"/>
    </location>
</feature>
<feature type="transmembrane region" description="Helical" evidence="14">
    <location>
        <begin position="614"/>
        <end position="636"/>
    </location>
</feature>
<evidence type="ECO:0000256" key="9">
    <source>
        <dbReference type="ARBA" id="ARBA00022967"/>
    </source>
</evidence>
<dbReference type="GO" id="GO:0008559">
    <property type="term" value="F:ABC-type xenobiotic transporter activity"/>
    <property type="evidence" value="ECO:0007669"/>
    <property type="project" value="UniProtKB-EC"/>
</dbReference>
<comment type="catalytic activity">
    <reaction evidence="12">
        <text>ATP + H2O + xenobioticSide 1 = ADP + phosphate + xenobioticSide 2.</text>
        <dbReference type="EC" id="7.6.2.2"/>
    </reaction>
</comment>
<keyword evidence="9" id="KW-1278">Translocase</keyword>
<dbReference type="InterPro" id="IPR027417">
    <property type="entry name" value="P-loop_NTPase"/>
</dbReference>
<feature type="domain" description="ABC transmembrane type-1" evidence="16">
    <location>
        <begin position="1"/>
        <end position="271"/>
    </location>
</feature>
<feature type="domain" description="ABC transmembrane type-1" evidence="16">
    <location>
        <begin position="736"/>
        <end position="976"/>
    </location>
</feature>
<dbReference type="GO" id="GO:0016020">
    <property type="term" value="C:membrane"/>
    <property type="evidence" value="ECO:0007669"/>
    <property type="project" value="UniProtKB-SubCell"/>
</dbReference>
<dbReference type="PANTHER" id="PTHR24223">
    <property type="entry name" value="ATP-BINDING CASSETTE SUB-FAMILY C"/>
    <property type="match status" value="1"/>
</dbReference>
<keyword evidence="6" id="KW-0677">Repeat</keyword>
<dbReference type="SUPFAM" id="SSF90123">
    <property type="entry name" value="ABC transporter transmembrane region"/>
    <property type="match status" value="2"/>
</dbReference>
<evidence type="ECO:0000259" key="15">
    <source>
        <dbReference type="PROSITE" id="PS50893"/>
    </source>
</evidence>
<evidence type="ECO:0000256" key="3">
    <source>
        <dbReference type="ARBA" id="ARBA00012191"/>
    </source>
</evidence>
<reference evidence="17" key="1">
    <citation type="submission" date="2022-02" db="EMBL/GenBank/DDBJ databases">
        <authorList>
            <person name="King R."/>
        </authorList>
    </citation>
    <scope>NUCLEOTIDE SEQUENCE</scope>
</reference>
<dbReference type="InterPro" id="IPR036640">
    <property type="entry name" value="ABC1_TM_sf"/>
</dbReference>
<comment type="subcellular location">
    <subcellularLocation>
        <location evidence="1">Membrane</location>
    </subcellularLocation>
</comment>
<gene>
    <name evidence="17" type="ORF">SPLIT_LOCUS12008</name>
</gene>
<dbReference type="Gene3D" id="1.20.1560.10">
    <property type="entry name" value="ABC transporter type 1, transmembrane domain"/>
    <property type="match status" value="2"/>
</dbReference>
<dbReference type="InterPro" id="IPR003439">
    <property type="entry name" value="ABC_transporter-like_ATP-bd"/>
</dbReference>
<dbReference type="InterPro" id="IPR050173">
    <property type="entry name" value="ABC_transporter_C-like"/>
</dbReference>
<feature type="transmembrane region" description="Helical" evidence="14">
    <location>
        <begin position="130"/>
        <end position="149"/>
    </location>
</feature>
<feature type="transmembrane region" description="Helical" evidence="14">
    <location>
        <begin position="917"/>
        <end position="937"/>
    </location>
</feature>
<evidence type="ECO:0000256" key="6">
    <source>
        <dbReference type="ARBA" id="ARBA00022737"/>
    </source>
</evidence>
<dbReference type="PROSITE" id="PS50893">
    <property type="entry name" value="ABC_TRANSPORTER_2"/>
    <property type="match status" value="2"/>
</dbReference>
<dbReference type="InterPro" id="IPR011527">
    <property type="entry name" value="ABC1_TM_dom"/>
</dbReference>
<feature type="transmembrane region" description="Helical" evidence="14">
    <location>
        <begin position="209"/>
        <end position="230"/>
    </location>
</feature>
<keyword evidence="5 14" id="KW-0812">Transmembrane</keyword>
<feature type="domain" description="ABC transporter" evidence="15">
    <location>
        <begin position="345"/>
        <end position="571"/>
    </location>
</feature>
<evidence type="ECO:0000256" key="13">
    <source>
        <dbReference type="SAM" id="MobiDB-lite"/>
    </source>
</evidence>
<keyword evidence="7" id="KW-0547">Nucleotide-binding</keyword>
<comment type="similarity">
    <text evidence="2">Belongs to the ABC transporter superfamily. ABCC family. Conjugate transporter (TC 3.A.1.208) subfamily.</text>
</comment>
<evidence type="ECO:0000256" key="10">
    <source>
        <dbReference type="ARBA" id="ARBA00022989"/>
    </source>
</evidence>
<feature type="domain" description="ABC transporter" evidence="15">
    <location>
        <begin position="1011"/>
        <end position="1244"/>
    </location>
</feature>
<evidence type="ECO:0000256" key="12">
    <source>
        <dbReference type="ARBA" id="ARBA00034018"/>
    </source>
</evidence>
<dbReference type="AlphaFoldDB" id="A0A9P0IIQ0"/>
<dbReference type="GO" id="GO:0005524">
    <property type="term" value="F:ATP binding"/>
    <property type="evidence" value="ECO:0007669"/>
    <property type="project" value="UniProtKB-KW"/>
</dbReference>
<dbReference type="FunFam" id="1.20.1560.10:FF:000037">
    <property type="entry name" value="ATP-binding cassette subfamily C member 10"/>
    <property type="match status" value="1"/>
</dbReference>
<dbReference type="EMBL" id="LR824539">
    <property type="protein sequence ID" value="CAH1646657.1"/>
    <property type="molecule type" value="Genomic_DNA"/>
</dbReference>
<evidence type="ECO:0000256" key="4">
    <source>
        <dbReference type="ARBA" id="ARBA00022448"/>
    </source>
</evidence>
<keyword evidence="18" id="KW-1185">Reference proteome</keyword>
<feature type="transmembrane region" description="Helical" evidence="14">
    <location>
        <begin position="736"/>
        <end position="758"/>
    </location>
</feature>
<evidence type="ECO:0000256" key="2">
    <source>
        <dbReference type="ARBA" id="ARBA00009726"/>
    </source>
</evidence>
<dbReference type="Gene3D" id="3.40.50.300">
    <property type="entry name" value="P-loop containing nucleotide triphosphate hydrolases"/>
    <property type="match status" value="2"/>
</dbReference>
<dbReference type="Proteomes" id="UP001153321">
    <property type="component" value="Chromosome 8"/>
</dbReference>
<feature type="compositionally biased region" description="Basic residues" evidence="13">
    <location>
        <begin position="319"/>
        <end position="341"/>
    </location>
</feature>
<feature type="region of interest" description="Disordered" evidence="13">
    <location>
        <begin position="319"/>
        <end position="356"/>
    </location>
</feature>
<dbReference type="CDD" id="cd18598">
    <property type="entry name" value="ABC_6TM_MRP7_D1_like"/>
    <property type="match status" value="1"/>
</dbReference>
<keyword evidence="11 14" id="KW-0472">Membrane</keyword>
<keyword evidence="8" id="KW-0067">ATP-binding</keyword>
<dbReference type="CDD" id="cd03244">
    <property type="entry name" value="ABCC_MRP_domain2"/>
    <property type="match status" value="1"/>
</dbReference>
<evidence type="ECO:0000256" key="8">
    <source>
        <dbReference type="ARBA" id="ARBA00022840"/>
    </source>
</evidence>
<dbReference type="CDD" id="cd18605">
    <property type="entry name" value="ABC_6TM_MRP7_D2_like"/>
    <property type="match status" value="1"/>
</dbReference>
<sequence length="1246" mass="137532">MAGFAGPILLNYLIKFVEDESIDQHLGYVYAGSLLGATLISALFNVHFNWFMSVVGLKMRGAIVATILRKTLSVTSTELNNVFSIGEITNFMSTDTDRIVNSCPSFHALWSIPLQLFITLFLLYQQVGISFLAGVAFSIILIPINKMIANKIGQLSTEMMKHKDSRVSLISDLLKGIRTVKVHVWEDYFINRVSEARSQELRYLRGRKYLDAICVVLWATTPVLVAAFTLGTHSLRGLPLDAPTVFTTVALINMLIAPLNAFPWVLNGLTEAWVSIKRIQKLLDLPDMDAELYYDRLNKNHDEDKVIIFKNATFSWAKPSKRKRLPKKSKKNKGKSKKRLSRGNIQRRDSTSSSEQLVQDEPFMLKDISLEIGNEELIGVTGAVGSGKTSLLHAIIGDMIKKSGYLQIPENLTSFGYVSQKPWLIRGTIRDNILFGKPYEETKFRNVVDACALTEDLNIIGWNAYVGEGGCTLSGGQRARIALARAVYQDKQVYLLDDVLAGVDGAVSAHIMQRCILGLLRHTTRIFVAHSPRHLARTSYTLLMEDGRILRQGPPETILNDIEEFMPSESESLGEEPPRVLEPVQDNNDTISRNSLDDEESMSQGTVGWWVIGLYLRSVGVFLSITIILSLVLMQLSQNFTFLWLTYWVKNRTKNSTSLEDTEFIEHPTEKTNILDHGVLAVDNVIHTIINATRMLLEKKNVENTTSQQGPQIEQLLQDLKANVTPTYTDNFYLEVYFGLAGLNLLFTIMRAFLFAYGGVKAATRIHKVLLKVIIKAKVKFFDITPLGRIVNRFSSDTYTVDDSLPFILNILLAQTFSLIGAVAVTLYGLPWLVAGVLPLTFVYYRLQRRYRVTSRQLKRLQSVTLSPVYTHFSDTLDGQQTVRALGAGGAWGARGAELVEAWQRAALGAAAAAQWLALRLQAAAAAVVAAAALLAVLQRTMHAADPGLIGLAISYALSMTSMLSNLLNSFTETEREMIAVERVGEYIKTVESEPIDGDSPPYGWPSQGVIEFEDVFLKYSGRENGVMALNGVSFSTHPGEKLGVVGRTGAGKSSLLTALLRLAPLARGRILIDGVDISKLHLHSLRSRIGVIPQEPFIFSGSVRDNVDPLGQYLDAELWRALDACGARALVAARGGLHAPAAHALLSRGHAQLLCVVRALLHRPKILLVDEATANLDNEAERQILDAIRSSFGGSSVVLVAHRLAGVLQCARALVLAAGRAADLRAPDDALADHSSHLYQLVYGS</sequence>
<accession>A0A9P0IIQ0</accession>